<protein>
    <submittedName>
        <fullName evidence="2">Uncharacterized protein</fullName>
    </submittedName>
</protein>
<evidence type="ECO:0000313" key="3">
    <source>
        <dbReference type="Proteomes" id="UP000193689"/>
    </source>
</evidence>
<dbReference type="Proteomes" id="UP000193689">
    <property type="component" value="Unassembled WGS sequence"/>
</dbReference>
<keyword evidence="1" id="KW-1133">Transmembrane helix</keyword>
<evidence type="ECO:0000313" key="2">
    <source>
        <dbReference type="EMBL" id="ORY59506.1"/>
    </source>
</evidence>
<organism evidence="2 3">
    <name type="scientific">Pseudomassariella vexata</name>
    <dbReference type="NCBI Taxonomy" id="1141098"/>
    <lineage>
        <taxon>Eukaryota</taxon>
        <taxon>Fungi</taxon>
        <taxon>Dikarya</taxon>
        <taxon>Ascomycota</taxon>
        <taxon>Pezizomycotina</taxon>
        <taxon>Sordariomycetes</taxon>
        <taxon>Xylariomycetidae</taxon>
        <taxon>Amphisphaeriales</taxon>
        <taxon>Pseudomassariaceae</taxon>
        <taxon>Pseudomassariella</taxon>
    </lineage>
</organism>
<keyword evidence="3" id="KW-1185">Reference proteome</keyword>
<dbReference type="RefSeq" id="XP_040712080.1">
    <property type="nucleotide sequence ID" value="XM_040860956.1"/>
</dbReference>
<keyword evidence="1" id="KW-0812">Transmembrane</keyword>
<dbReference type="GeneID" id="63777168"/>
<name>A0A1Y2DK48_9PEZI</name>
<feature type="transmembrane region" description="Helical" evidence="1">
    <location>
        <begin position="66"/>
        <end position="85"/>
    </location>
</feature>
<keyword evidence="1" id="KW-0472">Membrane</keyword>
<dbReference type="InParanoid" id="A0A1Y2DK48"/>
<evidence type="ECO:0000256" key="1">
    <source>
        <dbReference type="SAM" id="Phobius"/>
    </source>
</evidence>
<sequence length="160" mass="17384">MTKDLEGRLGSELLLFVSSSEQAEEWVAPGGSGLMGSVIVRRKAVPQDVVEKEAVAVEFWMRSVRFMGVFWMTFSAISGLLVTAMKEELSFSLLNVSISTMEVKVLSTARRSARFTGGGSHLIKSVRELRDEGKALASAEAEFVVDILALCDPYGMSNAS</sequence>
<comment type="caution">
    <text evidence="2">The sequence shown here is derived from an EMBL/GenBank/DDBJ whole genome shotgun (WGS) entry which is preliminary data.</text>
</comment>
<dbReference type="AlphaFoldDB" id="A0A1Y2DK48"/>
<dbReference type="EMBL" id="MCFJ01000013">
    <property type="protein sequence ID" value="ORY59506.1"/>
    <property type="molecule type" value="Genomic_DNA"/>
</dbReference>
<reference evidence="2 3" key="1">
    <citation type="submission" date="2016-07" db="EMBL/GenBank/DDBJ databases">
        <title>Pervasive Adenine N6-methylation of Active Genes in Fungi.</title>
        <authorList>
            <consortium name="DOE Joint Genome Institute"/>
            <person name="Mondo S.J."/>
            <person name="Dannebaum R.O."/>
            <person name="Kuo R.C."/>
            <person name="Labutti K."/>
            <person name="Haridas S."/>
            <person name="Kuo A."/>
            <person name="Salamov A."/>
            <person name="Ahrendt S.R."/>
            <person name="Lipzen A."/>
            <person name="Sullivan W."/>
            <person name="Andreopoulos W.B."/>
            <person name="Clum A."/>
            <person name="Lindquist E."/>
            <person name="Daum C."/>
            <person name="Ramamoorthy G.K."/>
            <person name="Gryganskyi A."/>
            <person name="Culley D."/>
            <person name="Magnuson J.K."/>
            <person name="James T.Y."/>
            <person name="O'Malley M.A."/>
            <person name="Stajich J.E."/>
            <person name="Spatafora J.W."/>
            <person name="Visel A."/>
            <person name="Grigoriev I.V."/>
        </authorList>
    </citation>
    <scope>NUCLEOTIDE SEQUENCE [LARGE SCALE GENOMIC DNA]</scope>
    <source>
        <strain evidence="2 3">CBS 129021</strain>
    </source>
</reference>
<proteinExistence type="predicted"/>
<gene>
    <name evidence="2" type="ORF">BCR38DRAFT_444723</name>
</gene>
<accession>A0A1Y2DK48</accession>